<protein>
    <submittedName>
        <fullName evidence="3">Uncharacterized protein</fullName>
    </submittedName>
</protein>
<keyword evidence="1" id="KW-1133">Transmembrane helix</keyword>
<dbReference type="Pfam" id="PF20365">
    <property type="entry name" value="DUF6660"/>
    <property type="match status" value="1"/>
</dbReference>
<reference evidence="3" key="2">
    <citation type="submission" date="2019-03" db="EMBL/GenBank/DDBJ databases">
        <authorList>
            <person name="Yan Y.-Q."/>
            <person name="Du Z.-J."/>
        </authorList>
    </citation>
    <scope>NUCLEOTIDE SEQUENCE</scope>
    <source>
        <strain evidence="3">PP-F2FG21</strain>
    </source>
</reference>
<evidence type="ECO:0000313" key="2">
    <source>
        <dbReference type="EMBL" id="MBB3971266.1"/>
    </source>
</evidence>
<gene>
    <name evidence="3" type="ORF">E2R65_10500</name>
    <name evidence="2" type="ORF">GGR35_003894</name>
</gene>
<dbReference type="Proteomes" id="UP000583101">
    <property type="component" value="Unassembled WGS sequence"/>
</dbReference>
<evidence type="ECO:0000313" key="4">
    <source>
        <dbReference type="Proteomes" id="UP000297248"/>
    </source>
</evidence>
<evidence type="ECO:0000313" key="3">
    <source>
        <dbReference type="EMBL" id="TEW66837.1"/>
    </source>
</evidence>
<dbReference type="EMBL" id="JACIEG010000009">
    <property type="protein sequence ID" value="MBB3971266.1"/>
    <property type="molecule type" value="Genomic_DNA"/>
</dbReference>
<dbReference type="AlphaFoldDB" id="A0A4Y8AE01"/>
<evidence type="ECO:0000313" key="5">
    <source>
        <dbReference type="Proteomes" id="UP000583101"/>
    </source>
</evidence>
<organism evidence="3 4">
    <name type="scientific">Mucilaginibacter phyllosphaerae</name>
    <dbReference type="NCBI Taxonomy" id="1812349"/>
    <lineage>
        <taxon>Bacteria</taxon>
        <taxon>Pseudomonadati</taxon>
        <taxon>Bacteroidota</taxon>
        <taxon>Sphingobacteriia</taxon>
        <taxon>Sphingobacteriales</taxon>
        <taxon>Sphingobacteriaceae</taxon>
        <taxon>Mucilaginibacter</taxon>
    </lineage>
</organism>
<dbReference type="Proteomes" id="UP000297248">
    <property type="component" value="Unassembled WGS sequence"/>
</dbReference>
<sequence>MAFKRVIANDDLFTNFVKMKYLAIVFSIYMTLLSLMPCQDKEDIASNFIFSTSFHSSHSAKEHSGQEVCPPFCTCSCCSTARTLTSKPLTIVFFKIVESQYPDSKISALQDQPLSVWQPPQSV</sequence>
<comment type="caution">
    <text evidence="3">The sequence shown here is derived from an EMBL/GenBank/DDBJ whole genome shotgun (WGS) entry which is preliminary data.</text>
</comment>
<dbReference type="EMBL" id="SNQG01000003">
    <property type="protein sequence ID" value="TEW66837.1"/>
    <property type="molecule type" value="Genomic_DNA"/>
</dbReference>
<reference evidence="2 5" key="3">
    <citation type="submission" date="2020-08" db="EMBL/GenBank/DDBJ databases">
        <title>Genomic Encyclopedia of Type Strains, Phase IV (KMG-IV): sequencing the most valuable type-strain genomes for metagenomic binning, comparative biology and taxonomic classification.</title>
        <authorList>
            <person name="Goeker M."/>
        </authorList>
    </citation>
    <scope>NUCLEOTIDE SEQUENCE [LARGE SCALE GENOMIC DNA]</scope>
    <source>
        <strain evidence="2 5">DSM 100995</strain>
    </source>
</reference>
<name>A0A4Y8AE01_9SPHI</name>
<keyword evidence="5" id="KW-1185">Reference proteome</keyword>
<feature type="transmembrane region" description="Helical" evidence="1">
    <location>
        <begin position="21"/>
        <end position="37"/>
    </location>
</feature>
<reference evidence="3 4" key="1">
    <citation type="journal article" date="2016" name="Int. J. Syst. Evol. Microbiol.">
        <title>Proposal of Mucilaginibacter phyllosphaerae sp. nov. isolated from the phyllosphere of Galium album.</title>
        <authorList>
            <person name="Aydogan E.L."/>
            <person name="Busse H.J."/>
            <person name="Moser G."/>
            <person name="Muller C."/>
            <person name="Kampfer P."/>
            <person name="Glaeser S.P."/>
        </authorList>
    </citation>
    <scope>NUCLEOTIDE SEQUENCE [LARGE SCALE GENOMIC DNA]</scope>
    <source>
        <strain evidence="3 4">PP-F2FG21</strain>
    </source>
</reference>
<keyword evidence="1" id="KW-0812">Transmembrane</keyword>
<keyword evidence="1" id="KW-0472">Membrane</keyword>
<proteinExistence type="predicted"/>
<dbReference type="InterPro" id="IPR046601">
    <property type="entry name" value="DUF6660"/>
</dbReference>
<evidence type="ECO:0000256" key="1">
    <source>
        <dbReference type="SAM" id="Phobius"/>
    </source>
</evidence>
<dbReference type="RefSeq" id="WP_183500437.1">
    <property type="nucleotide sequence ID" value="NZ_BMCZ01000003.1"/>
</dbReference>
<accession>A0A4Y8AE01</accession>